<dbReference type="PANTHER" id="PTHR35871">
    <property type="entry name" value="EXPRESSED PROTEIN"/>
    <property type="match status" value="1"/>
</dbReference>
<evidence type="ECO:0000313" key="2">
    <source>
        <dbReference type="Proteomes" id="UP000807342"/>
    </source>
</evidence>
<organism evidence="1 2">
    <name type="scientific">Macrolepiota fuliginosa MF-IS2</name>
    <dbReference type="NCBI Taxonomy" id="1400762"/>
    <lineage>
        <taxon>Eukaryota</taxon>
        <taxon>Fungi</taxon>
        <taxon>Dikarya</taxon>
        <taxon>Basidiomycota</taxon>
        <taxon>Agaricomycotina</taxon>
        <taxon>Agaricomycetes</taxon>
        <taxon>Agaricomycetidae</taxon>
        <taxon>Agaricales</taxon>
        <taxon>Agaricineae</taxon>
        <taxon>Agaricaceae</taxon>
        <taxon>Macrolepiota</taxon>
    </lineage>
</organism>
<keyword evidence="2" id="KW-1185">Reference proteome</keyword>
<evidence type="ECO:0000313" key="1">
    <source>
        <dbReference type="EMBL" id="KAF9441498.1"/>
    </source>
</evidence>
<proteinExistence type="predicted"/>
<dbReference type="PANTHER" id="PTHR35871:SF1">
    <property type="entry name" value="CXC1-LIKE CYSTEINE CLUSTER ASSOCIATED WITH KDZ TRANSPOSASES DOMAIN-CONTAINING PROTEIN"/>
    <property type="match status" value="1"/>
</dbReference>
<dbReference type="EMBL" id="MU151886">
    <property type="protein sequence ID" value="KAF9441498.1"/>
    <property type="molecule type" value="Genomic_DNA"/>
</dbReference>
<accession>A0A9P5WYK4</accession>
<sequence length="426" mass="47933">MSNICNNESKHPVISADTNTSFSPDDTSFYGYISDQSEESVDAWANINDKEHVEETCCCKQEEYQTKLKDGLAVVEKLVVSKKTVFASGPNGLQAYWTCATQSCLCMMVKNGCRFMEASKIAAESHGGLLRVWVKAWLEHCELPVSQQGHHSKVFSLLDDPEICTELHAFLQMNKWLMNPQKLMEFSKNALLPHELKKHTQHATSNDMPGAVKAYLELQLFPQVQVKVVKGISLQTALLVAQDEMTAQCNDGRQWSWVWRGEQPLKKKGAGCGLHQSDVIALMVGWLVEASQTLEYGKNYEGYWTGELFIKEKIIPAFECAYPPNYQMLLMVDNSQGHSAYAEDALLVSRMNMNPGGKQAVMQDGWFVCNGERVTQTMVFPPSHPQFPGLPKGMQQNCDYTFVTLQDNMQKALASVSVELIQKWEH</sequence>
<protein>
    <submittedName>
        <fullName evidence="1">Uncharacterized protein</fullName>
    </submittedName>
</protein>
<dbReference type="Proteomes" id="UP000807342">
    <property type="component" value="Unassembled WGS sequence"/>
</dbReference>
<dbReference type="OrthoDB" id="3218065at2759"/>
<name>A0A9P5WYK4_9AGAR</name>
<comment type="caution">
    <text evidence="1">The sequence shown here is derived from an EMBL/GenBank/DDBJ whole genome shotgun (WGS) entry which is preliminary data.</text>
</comment>
<dbReference type="AlphaFoldDB" id="A0A9P5WYK4"/>
<reference evidence="1" key="1">
    <citation type="submission" date="2020-11" db="EMBL/GenBank/DDBJ databases">
        <authorList>
            <consortium name="DOE Joint Genome Institute"/>
            <person name="Ahrendt S."/>
            <person name="Riley R."/>
            <person name="Andreopoulos W."/>
            <person name="Labutti K."/>
            <person name="Pangilinan J."/>
            <person name="Ruiz-Duenas F.J."/>
            <person name="Barrasa J.M."/>
            <person name="Sanchez-Garcia M."/>
            <person name="Camarero S."/>
            <person name="Miyauchi S."/>
            <person name="Serrano A."/>
            <person name="Linde D."/>
            <person name="Babiker R."/>
            <person name="Drula E."/>
            <person name="Ayuso-Fernandez I."/>
            <person name="Pacheco R."/>
            <person name="Padilla G."/>
            <person name="Ferreira P."/>
            <person name="Barriuso J."/>
            <person name="Kellner H."/>
            <person name="Castanera R."/>
            <person name="Alfaro M."/>
            <person name="Ramirez L."/>
            <person name="Pisabarro A.G."/>
            <person name="Kuo A."/>
            <person name="Tritt A."/>
            <person name="Lipzen A."/>
            <person name="He G."/>
            <person name="Yan M."/>
            <person name="Ng V."/>
            <person name="Cullen D."/>
            <person name="Martin F."/>
            <person name="Rosso M.-N."/>
            <person name="Henrissat B."/>
            <person name="Hibbett D."/>
            <person name="Martinez A.T."/>
            <person name="Grigoriev I.V."/>
        </authorList>
    </citation>
    <scope>NUCLEOTIDE SEQUENCE</scope>
    <source>
        <strain evidence="1">MF-IS2</strain>
    </source>
</reference>
<gene>
    <name evidence="1" type="ORF">P691DRAFT_799457</name>
</gene>